<dbReference type="PROSITE" id="PS50027">
    <property type="entry name" value="EGF_LAM_2"/>
    <property type="match status" value="5"/>
</dbReference>
<evidence type="ECO:0000256" key="6">
    <source>
        <dbReference type="ARBA" id="ARBA00023157"/>
    </source>
</evidence>
<feature type="domain" description="Laminin EGF-like" evidence="12">
    <location>
        <begin position="474"/>
        <end position="521"/>
    </location>
</feature>
<dbReference type="InterPro" id="IPR002049">
    <property type="entry name" value="LE_dom"/>
</dbReference>
<feature type="domain" description="Laminin N-terminal" evidence="13">
    <location>
        <begin position="24"/>
        <end position="243"/>
    </location>
</feature>
<feature type="disulfide bond" evidence="10">
    <location>
        <begin position="495"/>
        <end position="504"/>
    </location>
</feature>
<dbReference type="PANTHER" id="PTHR10574">
    <property type="entry name" value="NETRIN/LAMININ-RELATED"/>
    <property type="match status" value="1"/>
</dbReference>
<feature type="disulfide bond" evidence="10">
    <location>
        <begin position="476"/>
        <end position="493"/>
    </location>
</feature>
<proteinExistence type="predicted"/>
<dbReference type="FunFam" id="2.60.120.260:FF:000073">
    <property type="entry name" value="Laminin subunit beta 3"/>
    <property type="match status" value="1"/>
</dbReference>
<dbReference type="SMART" id="SM00136">
    <property type="entry name" value="LamNT"/>
    <property type="match status" value="1"/>
</dbReference>
<keyword evidence="4 11" id="KW-0732">Signal</keyword>
<feature type="disulfide bond" evidence="10">
    <location>
        <begin position="524"/>
        <end position="541"/>
    </location>
</feature>
<dbReference type="FunFam" id="2.10.25.10:FF:000090">
    <property type="entry name" value="laminin subunit alpha"/>
    <property type="match status" value="1"/>
</dbReference>
<dbReference type="PANTHER" id="PTHR10574:SF268">
    <property type="entry name" value="LAMININ SUBUNIT BETA-3"/>
    <property type="match status" value="1"/>
</dbReference>
<dbReference type="GO" id="GO:0007411">
    <property type="term" value="P:axon guidance"/>
    <property type="evidence" value="ECO:0007669"/>
    <property type="project" value="TreeGrafter"/>
</dbReference>
<evidence type="ECO:0000259" key="12">
    <source>
        <dbReference type="PROSITE" id="PS50027"/>
    </source>
</evidence>
<dbReference type="InterPro" id="IPR050440">
    <property type="entry name" value="Laminin/Netrin_ECM"/>
</dbReference>
<dbReference type="GO" id="GO:0005201">
    <property type="term" value="F:extracellular matrix structural constituent"/>
    <property type="evidence" value="ECO:0007669"/>
    <property type="project" value="TreeGrafter"/>
</dbReference>
<evidence type="ECO:0000256" key="4">
    <source>
        <dbReference type="ARBA" id="ARBA00022729"/>
    </source>
</evidence>
<comment type="subcellular location">
    <subcellularLocation>
        <location evidence="1">Cell projection</location>
    </subcellularLocation>
    <subcellularLocation>
        <location evidence="2">Secreted</location>
    </subcellularLocation>
</comment>
<dbReference type="Pfam" id="PF00053">
    <property type="entry name" value="EGF_laminin"/>
    <property type="match status" value="5"/>
</dbReference>
<reference evidence="14" key="2">
    <citation type="submission" date="2025-08" db="UniProtKB">
        <authorList>
            <consortium name="Ensembl"/>
        </authorList>
    </citation>
    <scope>IDENTIFICATION</scope>
</reference>
<feature type="domain" description="Laminin EGF-like" evidence="12">
    <location>
        <begin position="425"/>
        <end position="473"/>
    </location>
</feature>
<feature type="domain" description="Laminin EGF-like" evidence="12">
    <location>
        <begin position="373"/>
        <end position="424"/>
    </location>
</feature>
<evidence type="ECO:0000256" key="8">
    <source>
        <dbReference type="ARBA" id="ARBA00023273"/>
    </source>
</evidence>
<protein>
    <recommendedName>
        <fullName evidence="16">Laminin, beta 3</fullName>
    </recommendedName>
</protein>
<dbReference type="Ensembl" id="ENSSORT00005024766.1">
    <property type="protein sequence ID" value="ENSSORP00005024057.1"/>
    <property type="gene ID" value="ENSSORG00005011602.1"/>
</dbReference>
<evidence type="ECO:0000256" key="11">
    <source>
        <dbReference type="SAM" id="SignalP"/>
    </source>
</evidence>
<evidence type="ECO:0000256" key="10">
    <source>
        <dbReference type="PROSITE-ProRule" id="PRU00460"/>
    </source>
</evidence>
<feature type="disulfide bond" evidence="10">
    <location>
        <begin position="543"/>
        <end position="552"/>
    </location>
</feature>
<keyword evidence="8" id="KW-0966">Cell projection</keyword>
<dbReference type="Proteomes" id="UP000472271">
    <property type="component" value="Chromosome 5"/>
</dbReference>
<reference evidence="14" key="1">
    <citation type="submission" date="2019-06" db="EMBL/GenBank/DDBJ databases">
        <authorList>
            <consortium name="Wellcome Sanger Institute Data Sharing"/>
        </authorList>
    </citation>
    <scope>NUCLEOTIDE SEQUENCE [LARGE SCALE GENOMIC DNA]</scope>
</reference>
<dbReference type="SUPFAM" id="SSF57196">
    <property type="entry name" value="EGF/Laminin"/>
    <property type="match status" value="5"/>
</dbReference>
<comment type="caution">
    <text evidence="10">Lacks conserved residue(s) required for the propagation of feature annotation.</text>
</comment>
<dbReference type="Pfam" id="PF24973">
    <property type="entry name" value="EGF_LMN_ATRN"/>
    <property type="match status" value="1"/>
</dbReference>
<dbReference type="CDD" id="cd00055">
    <property type="entry name" value="EGF_Lam"/>
    <property type="match status" value="6"/>
</dbReference>
<feature type="chain" id="PRO_5025592694" description="Laminin, beta 3" evidence="11">
    <location>
        <begin position="20"/>
        <end position="847"/>
    </location>
</feature>
<dbReference type="PROSITE" id="PS51117">
    <property type="entry name" value="LAMININ_NTER"/>
    <property type="match status" value="1"/>
</dbReference>
<feature type="disulfide bond" evidence="10">
    <location>
        <begin position="425"/>
        <end position="437"/>
    </location>
</feature>
<feature type="disulfide bond" evidence="10">
    <location>
        <begin position="340"/>
        <end position="349"/>
    </location>
</feature>
<evidence type="ECO:0000256" key="5">
    <source>
        <dbReference type="ARBA" id="ARBA00022737"/>
    </source>
</evidence>
<dbReference type="FunFam" id="2.10.25.10:FF:000224">
    <property type="entry name" value="Usherin"/>
    <property type="match status" value="1"/>
</dbReference>
<evidence type="ECO:0000256" key="9">
    <source>
        <dbReference type="ARBA" id="ARBA00023292"/>
    </source>
</evidence>
<dbReference type="GO" id="GO:0009888">
    <property type="term" value="P:tissue development"/>
    <property type="evidence" value="ECO:0007669"/>
    <property type="project" value="TreeGrafter"/>
</dbReference>
<feature type="domain" description="Laminin EGF-like" evidence="12">
    <location>
        <begin position="310"/>
        <end position="372"/>
    </location>
</feature>
<evidence type="ECO:0000256" key="7">
    <source>
        <dbReference type="ARBA" id="ARBA00023180"/>
    </source>
</evidence>
<dbReference type="Pfam" id="PF00055">
    <property type="entry name" value="Laminin_N"/>
    <property type="match status" value="1"/>
</dbReference>
<keyword evidence="7" id="KW-0325">Glycoprotein</keyword>
<dbReference type="GO" id="GO:0005576">
    <property type="term" value="C:extracellular region"/>
    <property type="evidence" value="ECO:0007669"/>
    <property type="project" value="UniProtKB-SubCell"/>
</dbReference>
<evidence type="ECO:0000256" key="2">
    <source>
        <dbReference type="ARBA" id="ARBA00004613"/>
    </source>
</evidence>
<dbReference type="SMART" id="SM00180">
    <property type="entry name" value="EGF_Lam"/>
    <property type="match status" value="6"/>
</dbReference>
<evidence type="ECO:0000259" key="13">
    <source>
        <dbReference type="PROSITE" id="PS51117"/>
    </source>
</evidence>
<keyword evidence="9 10" id="KW-0424">Laminin EGF-like domain</keyword>
<dbReference type="InterPro" id="IPR056863">
    <property type="entry name" value="LMN_ATRN_NET-like_EGF"/>
</dbReference>
<dbReference type="GO" id="GO:0042995">
    <property type="term" value="C:cell projection"/>
    <property type="evidence" value="ECO:0007669"/>
    <property type="project" value="UniProtKB-SubCell"/>
</dbReference>
<dbReference type="InParanoid" id="A0A673A5Y5"/>
<feature type="disulfide bond" evidence="10">
    <location>
        <begin position="555"/>
        <end position="569"/>
    </location>
</feature>
<feature type="disulfide bond" evidence="10">
    <location>
        <begin position="474"/>
        <end position="486"/>
    </location>
</feature>
<dbReference type="PROSITE" id="PS01248">
    <property type="entry name" value="EGF_LAM_1"/>
    <property type="match status" value="2"/>
</dbReference>
<evidence type="ECO:0000313" key="15">
    <source>
        <dbReference type="Proteomes" id="UP000472271"/>
    </source>
</evidence>
<evidence type="ECO:0000256" key="1">
    <source>
        <dbReference type="ARBA" id="ARBA00004316"/>
    </source>
</evidence>
<keyword evidence="5" id="KW-0677">Repeat</keyword>
<dbReference type="Gene3D" id="2.170.300.10">
    <property type="entry name" value="Tie2 ligand-binding domain superfamily"/>
    <property type="match status" value="1"/>
</dbReference>
<dbReference type="PRINTS" id="PR00011">
    <property type="entry name" value="EGFLAMININ"/>
</dbReference>
<keyword evidence="3" id="KW-0964">Secreted</keyword>
<keyword evidence="15" id="KW-1185">Reference proteome</keyword>
<evidence type="ECO:0000256" key="3">
    <source>
        <dbReference type="ARBA" id="ARBA00022525"/>
    </source>
</evidence>
<feature type="domain" description="Laminin EGF-like" evidence="12">
    <location>
        <begin position="522"/>
        <end position="571"/>
    </location>
</feature>
<dbReference type="AlphaFoldDB" id="A0A673A5Y5"/>
<name>A0A673A5Y5_9TELE</name>
<feature type="disulfide bond" evidence="10">
    <location>
        <begin position="395"/>
        <end position="404"/>
    </location>
</feature>
<keyword evidence="6 10" id="KW-1015">Disulfide bond</keyword>
<dbReference type="GO" id="GO:0009887">
    <property type="term" value="P:animal organ morphogenesis"/>
    <property type="evidence" value="ECO:0007669"/>
    <property type="project" value="TreeGrafter"/>
</dbReference>
<evidence type="ECO:0008006" key="16">
    <source>
        <dbReference type="Google" id="ProtNLM"/>
    </source>
</evidence>
<dbReference type="Gene3D" id="2.10.25.10">
    <property type="entry name" value="Laminin"/>
    <property type="match status" value="4"/>
</dbReference>
<dbReference type="GO" id="GO:0005604">
    <property type="term" value="C:basement membrane"/>
    <property type="evidence" value="ECO:0007669"/>
    <property type="project" value="TreeGrafter"/>
</dbReference>
<accession>A0A673A5Y5</accession>
<dbReference type="InterPro" id="IPR008211">
    <property type="entry name" value="Laminin_N"/>
</dbReference>
<feature type="disulfide bond" evidence="10">
    <location>
        <begin position="427"/>
        <end position="444"/>
    </location>
</feature>
<sequence>PLLFFLLFFFLPLLLFLFAQDVCSLGACYPPSGDLLLGRSQRLQASSTCGLMGSEVYCTPYQQRRMKCCPCDSRNPDSQLAHTVQDVLSTAGPDRWWQSRKGVSPVTLQLDLGNLFQLDNLVLSFKGPRPSALVIEKTEDGGRTWQPAVYMATDCHRAFPGVSTTTPLTLDQTYCYTLPPTGGNPYQDHTYMYVPVPKSQKIEDVSGVTGLRVRLMELGDVPRLPGRALSQFYALKEMRVMGRCMCHGHAHRCLPETHNNLASNGIQVCSWVCDCQHNTAGVNCERCADLYNDLPWRPAEEDHTHTCKRCECNNHAQRCRFDPVVFEASGRTSGGVCENCMHHTTGPKCDRCAAGYQPNPRSRMDRPDACIRCVCSADGTVNGSGCEDVTGSCRCKANVDGPRCERCKSGFYGLNGADPLGCSKCSCSPDGSLSDVCDPVTGQCLCRPHFHGRTCNTCAKGFWKPIGSTHCKACGCDATNSLSDACDQSSGQCQCRPGFGGRTCAGCADGAFGDPLIGCQLCRCNLEGTIPEVCDKLTGACQCRPGVTGTRCDSCGRERCSSFPDCPSCPSCFFTLDAQMQNLSSVLNGLSVGFPAPPGGSGDPGNFGPRIHALESSLNRIRNSIHLPPDAASQTLNVLMSLSGTFNTIKDAYKESKDAANKVDATKDTVQQSADVREDALNLRNQVQLPNIRDLNKLNHSMASGPNLTPVAKQVCGSLRSEPCTPLQCDGGDFCPPEGTPPCEKGKKCIGALPLSKWAMTDAQDVKEIHSLRTLFDDVQLQDTQDRTNQVRDSAGKLNNRVKKARHELEGDLTDTRNVVKELKDFLSGRIHQHQCIEGSLAIFQYF</sequence>
<feature type="signal peptide" evidence="11">
    <location>
        <begin position="1"/>
        <end position="19"/>
    </location>
</feature>
<reference evidence="14" key="3">
    <citation type="submission" date="2025-09" db="UniProtKB">
        <authorList>
            <consortium name="Ensembl"/>
        </authorList>
    </citation>
    <scope>IDENTIFICATION</scope>
</reference>
<dbReference type="Gene3D" id="2.60.120.260">
    <property type="entry name" value="Galactose-binding domain-like"/>
    <property type="match status" value="1"/>
</dbReference>
<feature type="disulfide bond" evidence="10">
    <location>
        <begin position="446"/>
        <end position="455"/>
    </location>
</feature>
<feature type="disulfide bond" evidence="10">
    <location>
        <begin position="522"/>
        <end position="534"/>
    </location>
</feature>
<evidence type="ECO:0000313" key="14">
    <source>
        <dbReference type="Ensembl" id="ENSSORP00005024057.1"/>
    </source>
</evidence>
<organism evidence="14 15">
    <name type="scientific">Sphaeramia orbicularis</name>
    <name type="common">orbiculate cardinalfish</name>
    <dbReference type="NCBI Taxonomy" id="375764"/>
    <lineage>
        <taxon>Eukaryota</taxon>
        <taxon>Metazoa</taxon>
        <taxon>Chordata</taxon>
        <taxon>Craniata</taxon>
        <taxon>Vertebrata</taxon>
        <taxon>Euteleostomi</taxon>
        <taxon>Actinopterygii</taxon>
        <taxon>Neopterygii</taxon>
        <taxon>Teleostei</taxon>
        <taxon>Neoteleostei</taxon>
        <taxon>Acanthomorphata</taxon>
        <taxon>Gobiaria</taxon>
        <taxon>Kurtiformes</taxon>
        <taxon>Apogonoidei</taxon>
        <taxon>Apogonidae</taxon>
        <taxon>Apogoninae</taxon>
        <taxon>Sphaeramia</taxon>
    </lineage>
</organism>